<dbReference type="GO" id="GO:0008157">
    <property type="term" value="F:protein phosphatase 1 binding"/>
    <property type="evidence" value="ECO:0007669"/>
    <property type="project" value="TreeGrafter"/>
</dbReference>
<dbReference type="Proteomes" id="UP000728185">
    <property type="component" value="Unassembled WGS sequence"/>
</dbReference>
<evidence type="ECO:0000256" key="2">
    <source>
        <dbReference type="SAM" id="MobiDB-lite"/>
    </source>
</evidence>
<evidence type="ECO:0000313" key="4">
    <source>
        <dbReference type="EMBL" id="KAA0189137.1"/>
    </source>
</evidence>
<dbReference type="GO" id="GO:0005634">
    <property type="term" value="C:nucleus"/>
    <property type="evidence" value="ECO:0007669"/>
    <property type="project" value="UniProtKB-SubCell"/>
</dbReference>
<comment type="caution">
    <text evidence="4">The sequence shown here is derived from an EMBL/GenBank/DDBJ whole genome shotgun (WGS) entry which is preliminary data.</text>
</comment>
<evidence type="ECO:0000256" key="1">
    <source>
        <dbReference type="PROSITE-ProRule" id="PRU00649"/>
    </source>
</evidence>
<feature type="domain" description="TFIIS N-terminal" evidence="3">
    <location>
        <begin position="68"/>
        <end position="138"/>
    </location>
</feature>
<keyword evidence="5" id="KW-1185">Reference proteome</keyword>
<feature type="compositionally biased region" description="Basic and acidic residues" evidence="2">
    <location>
        <begin position="209"/>
        <end position="228"/>
    </location>
</feature>
<dbReference type="GO" id="GO:0072357">
    <property type="term" value="C:PTW/PP1 phosphatase complex"/>
    <property type="evidence" value="ECO:0007669"/>
    <property type="project" value="TreeGrafter"/>
</dbReference>
<dbReference type="PANTHER" id="PTHR46557:SF1">
    <property type="entry name" value="SERINE_THREONINE-PROTEIN PHOSPHATASE 1 REGULATORY SUBUNIT 10"/>
    <property type="match status" value="1"/>
</dbReference>
<feature type="region of interest" description="Disordered" evidence="2">
    <location>
        <begin position="304"/>
        <end position="333"/>
    </location>
</feature>
<protein>
    <submittedName>
        <fullName evidence="4">Serine:threonine protein phosphatase 1</fullName>
    </submittedName>
</protein>
<feature type="region of interest" description="Disordered" evidence="2">
    <location>
        <begin position="165"/>
        <end position="229"/>
    </location>
</feature>
<sequence>MIEPDRLLDQYQSHLDDNGGILADSIPHLLELMSSVNGKLVPKCISLCIISASNVNIQHQLCKSGAWDILLKWLQEALKEDNYAFLIELLNLYLKLPVRLEQLTQNVCPKLINSLTKRFVKSIATDIVKKWKSVISADSRRAVDSKHCCVEINFFLDPELKRKKPENEVKSEPPLSDSLKDEKKRRRTVKVPPTTMRTAGVEDATETQPKSRSEVLSKKSKLESESKTQELPIESFHQKITVTPTEPRKIAEMHESSSFINALTTVTSPVVRKKRKITPVKLEASVVNDNATVGSLHKRSLFSQTGNESLLTDQSEADSSMEASPSPVPQTFKKSSLSSVASTFSVDTKTKKRVSWADEDKLQTFHYFELDESERVNVNRVPVEEIRRKELSMERQLFKRSADDFTISTEKVSQTTQKQRLLNPGFVL</sequence>
<evidence type="ECO:0000313" key="5">
    <source>
        <dbReference type="Proteomes" id="UP000728185"/>
    </source>
</evidence>
<evidence type="ECO:0000259" key="3">
    <source>
        <dbReference type="PROSITE" id="PS51319"/>
    </source>
</evidence>
<dbReference type="GO" id="GO:0000785">
    <property type="term" value="C:chromatin"/>
    <property type="evidence" value="ECO:0007669"/>
    <property type="project" value="TreeGrafter"/>
</dbReference>
<gene>
    <name evidence="4" type="ORF">FBUS_07373</name>
</gene>
<dbReference type="AlphaFoldDB" id="A0A8E0RTX5"/>
<dbReference type="PANTHER" id="PTHR46557">
    <property type="entry name" value="SERINE/THREONINE-PROTEIN PHOSPHATASE 1 REGULATORY SUBUNIT 10-RELATED"/>
    <property type="match status" value="1"/>
</dbReference>
<dbReference type="Gene3D" id="1.20.930.10">
    <property type="entry name" value="Conserved domain common to transcription factors TFIIS, elongin A, CRSP70"/>
    <property type="match status" value="1"/>
</dbReference>
<comment type="subcellular location">
    <subcellularLocation>
        <location evidence="1">Nucleus</location>
    </subcellularLocation>
</comment>
<dbReference type="InterPro" id="IPR017923">
    <property type="entry name" value="TFIIS_N"/>
</dbReference>
<dbReference type="PROSITE" id="PS51319">
    <property type="entry name" value="TFIIS_N"/>
    <property type="match status" value="1"/>
</dbReference>
<dbReference type="OrthoDB" id="2138378at2759"/>
<feature type="compositionally biased region" description="Polar residues" evidence="2">
    <location>
        <begin position="304"/>
        <end position="323"/>
    </location>
</feature>
<dbReference type="SUPFAM" id="SSF47676">
    <property type="entry name" value="Conserved domain common to transcription factors TFIIS, elongin A, CRSP70"/>
    <property type="match status" value="1"/>
</dbReference>
<dbReference type="EMBL" id="LUCM01007972">
    <property type="protein sequence ID" value="KAA0189137.1"/>
    <property type="molecule type" value="Genomic_DNA"/>
</dbReference>
<proteinExistence type="predicted"/>
<name>A0A8E0RTX5_9TREM</name>
<dbReference type="InterPro" id="IPR035441">
    <property type="entry name" value="TFIIS/LEDGF_dom_sf"/>
</dbReference>
<organism evidence="4 5">
    <name type="scientific">Fasciolopsis buskii</name>
    <dbReference type="NCBI Taxonomy" id="27845"/>
    <lineage>
        <taxon>Eukaryota</taxon>
        <taxon>Metazoa</taxon>
        <taxon>Spiralia</taxon>
        <taxon>Lophotrochozoa</taxon>
        <taxon>Platyhelminthes</taxon>
        <taxon>Trematoda</taxon>
        <taxon>Digenea</taxon>
        <taxon>Plagiorchiida</taxon>
        <taxon>Echinostomata</taxon>
        <taxon>Echinostomatoidea</taxon>
        <taxon>Fasciolidae</taxon>
        <taxon>Fasciolopsis</taxon>
    </lineage>
</organism>
<keyword evidence="1" id="KW-0539">Nucleus</keyword>
<accession>A0A8E0RTX5</accession>
<reference evidence="4" key="1">
    <citation type="submission" date="2019-05" db="EMBL/GenBank/DDBJ databases">
        <title>Annotation for the trematode Fasciolopsis buski.</title>
        <authorList>
            <person name="Choi Y.-J."/>
        </authorList>
    </citation>
    <scope>NUCLEOTIDE SEQUENCE</scope>
    <source>
        <strain evidence="4">HT</strain>
        <tissue evidence="4">Whole worm</tissue>
    </source>
</reference>